<evidence type="ECO:0000313" key="4">
    <source>
        <dbReference type="EMBL" id="NMQ29684.1"/>
    </source>
</evidence>
<evidence type="ECO:0000256" key="1">
    <source>
        <dbReference type="ARBA" id="ARBA00023231"/>
    </source>
</evidence>
<keyword evidence="3" id="KW-0175">Coiled coil</keyword>
<accession>A0ABX1TZI7</accession>
<protein>
    <submittedName>
        <fullName evidence="4">Uncharacterized protein</fullName>
    </submittedName>
</protein>
<dbReference type="PIRSF" id="PIRSF037676">
    <property type="entry name" value="DUF683"/>
    <property type="match status" value="1"/>
</dbReference>
<dbReference type="Gene3D" id="1.10.287.660">
    <property type="entry name" value="Helix hairpin bin"/>
    <property type="match status" value="1"/>
</dbReference>
<dbReference type="Pfam" id="PF05082">
    <property type="entry name" value="Rop-like"/>
    <property type="match status" value="1"/>
</dbReference>
<organism evidence="4 5">
    <name type="scientific">Candidatus Accumulibacter phosphatis</name>
    <dbReference type="NCBI Taxonomy" id="327160"/>
    <lineage>
        <taxon>Bacteria</taxon>
        <taxon>Pseudomonadati</taxon>
        <taxon>Pseudomonadota</taxon>
        <taxon>Betaproteobacteria</taxon>
        <taxon>Candidatus Accumulibacter</taxon>
    </lineage>
</organism>
<feature type="coiled-coil region" evidence="3">
    <location>
        <begin position="6"/>
        <end position="33"/>
    </location>
</feature>
<reference evidence="4 5" key="1">
    <citation type="submission" date="2019-03" db="EMBL/GenBank/DDBJ databases">
        <title>Metabolic reconstructions from genomes of highly enriched 'Candidatus Accumulibacter' and 'Candidatus Competibacter' bioreactor populations.</title>
        <authorList>
            <person name="Annavajhala M.K."/>
            <person name="Welles L."/>
            <person name="Abbas B."/>
            <person name="Sorokin D."/>
            <person name="Park H."/>
            <person name="Van Loosdrecht M."/>
            <person name="Chandran K."/>
        </authorList>
    </citation>
    <scope>NUCLEOTIDE SEQUENCE [LARGE SCALE GENOMIC DNA]</scope>
    <source>
        <strain evidence="4 5">SBR_S</strain>
    </source>
</reference>
<evidence type="ECO:0000313" key="5">
    <source>
        <dbReference type="Proteomes" id="UP000749010"/>
    </source>
</evidence>
<evidence type="ECO:0000256" key="2">
    <source>
        <dbReference type="ARBA" id="ARBA00044954"/>
    </source>
</evidence>
<dbReference type="EMBL" id="SPMY01000065">
    <property type="protein sequence ID" value="NMQ29684.1"/>
    <property type="molecule type" value="Genomic_DNA"/>
</dbReference>
<keyword evidence="5" id="KW-1185">Reference proteome</keyword>
<dbReference type="Proteomes" id="UP000749010">
    <property type="component" value="Unassembled WGS sequence"/>
</dbReference>
<proteinExistence type="inferred from homology"/>
<name>A0ABX1TZI7_9PROT</name>
<comment type="similarity">
    <text evidence="2">Belongs to the UPF0437 family.</text>
</comment>
<dbReference type="InterPro" id="IPR007774">
    <property type="entry name" value="Put_N_fixation"/>
</dbReference>
<sequence length="73" mass="8025">MGSDDIVVLEKEVRRLQRIAAEWAARLHELAEERLPAAHSELPPLSQFTFDACKAWAEASTRLAAAQQKGPAA</sequence>
<keyword evidence="1" id="KW-0535">Nitrogen fixation</keyword>
<dbReference type="InterPro" id="IPR029012">
    <property type="entry name" value="Helix_hairpin_bin_sf"/>
</dbReference>
<gene>
    <name evidence="4" type="ORF">E4Q23_19040</name>
</gene>
<dbReference type="RefSeq" id="WP_169068140.1">
    <property type="nucleotide sequence ID" value="NZ_SPMY01000065.1"/>
</dbReference>
<evidence type="ECO:0000256" key="3">
    <source>
        <dbReference type="SAM" id="Coils"/>
    </source>
</evidence>
<comment type="caution">
    <text evidence="4">The sequence shown here is derived from an EMBL/GenBank/DDBJ whole genome shotgun (WGS) entry which is preliminary data.</text>
</comment>